<proteinExistence type="predicted"/>
<dbReference type="STRING" id="157652.A0A371FFE9"/>
<comment type="caution">
    <text evidence="3">The sequence shown here is derived from an EMBL/GenBank/DDBJ whole genome shotgun (WGS) entry which is preliminary data.</text>
</comment>
<dbReference type="EMBL" id="QJKJ01009317">
    <property type="protein sequence ID" value="RDX76996.1"/>
    <property type="molecule type" value="Genomic_DNA"/>
</dbReference>
<keyword evidence="4" id="KW-1185">Reference proteome</keyword>
<feature type="transmembrane region" description="Helical" evidence="2">
    <location>
        <begin position="433"/>
        <end position="454"/>
    </location>
</feature>
<evidence type="ECO:0000256" key="1">
    <source>
        <dbReference type="SAM" id="MobiDB-lite"/>
    </source>
</evidence>
<sequence length="478" mass="55470">MTETLDLDQKFTQLEKAKQIPQKSVPKIQKVAHYLRDRKHFIKHYVPKLVSMGPIHHGKMALNLGEQYKLMWAAQYLERTNQDAKTLYRKIASNIQQLKQLFAENVIEDFLDDEKLSWMLLVDGCSLLQLLGKGNLNNPDQMHVKVDQLVAVWLDVILLENQLPYQLLKLLSGHENDDKLLKRLNEFLLFYGLSPVRLDYLDSAWDEERNTGNEDELQGEHRVKIAQESPIHLLDLLHRSILGNPQKNRRDHKRNAEKTRRKQRIKEEFFVYHHRNIRAMKETGITLKASNSRWFTDISFSAGWFVAELKLPQIIVDETTATTFLNLIAYEMCADFKNNYEICSFVAFLASLIDHPDDAKELISAGVFVNALGSDEEVANLIKTISIDLVDMERYSHVRVQIEKHYRSKSKNFWGKWKTWIVLAHHKYFSNPWAAIALGAAIFALVLTSIQTWFTVHPPNQRTRNEDRALESPNGEAS</sequence>
<keyword evidence="2" id="KW-0472">Membrane</keyword>
<name>A0A371FFE9_MUCPR</name>
<dbReference type="PANTHER" id="PTHR31170:SF25">
    <property type="entry name" value="BNAA09G04570D PROTEIN"/>
    <property type="match status" value="1"/>
</dbReference>
<evidence type="ECO:0000313" key="4">
    <source>
        <dbReference type="Proteomes" id="UP000257109"/>
    </source>
</evidence>
<organism evidence="3 4">
    <name type="scientific">Mucuna pruriens</name>
    <name type="common">Velvet bean</name>
    <name type="synonym">Dolichos pruriens</name>
    <dbReference type="NCBI Taxonomy" id="157652"/>
    <lineage>
        <taxon>Eukaryota</taxon>
        <taxon>Viridiplantae</taxon>
        <taxon>Streptophyta</taxon>
        <taxon>Embryophyta</taxon>
        <taxon>Tracheophyta</taxon>
        <taxon>Spermatophyta</taxon>
        <taxon>Magnoliopsida</taxon>
        <taxon>eudicotyledons</taxon>
        <taxon>Gunneridae</taxon>
        <taxon>Pentapetalae</taxon>
        <taxon>rosids</taxon>
        <taxon>fabids</taxon>
        <taxon>Fabales</taxon>
        <taxon>Fabaceae</taxon>
        <taxon>Papilionoideae</taxon>
        <taxon>50 kb inversion clade</taxon>
        <taxon>NPAAA clade</taxon>
        <taxon>indigoferoid/millettioid clade</taxon>
        <taxon>Phaseoleae</taxon>
        <taxon>Mucuna</taxon>
    </lineage>
</organism>
<dbReference type="Proteomes" id="UP000257109">
    <property type="component" value="Unassembled WGS sequence"/>
</dbReference>
<evidence type="ECO:0000256" key="2">
    <source>
        <dbReference type="SAM" id="Phobius"/>
    </source>
</evidence>
<evidence type="ECO:0000313" key="3">
    <source>
        <dbReference type="EMBL" id="RDX76996.1"/>
    </source>
</evidence>
<dbReference type="OrthoDB" id="1849062at2759"/>
<feature type="region of interest" description="Disordered" evidence="1">
    <location>
        <begin position="458"/>
        <end position="478"/>
    </location>
</feature>
<keyword evidence="2" id="KW-1133">Transmembrane helix</keyword>
<dbReference type="AlphaFoldDB" id="A0A371FFE9"/>
<accession>A0A371FFE9</accession>
<feature type="non-terminal residue" evidence="3">
    <location>
        <position position="1"/>
    </location>
</feature>
<keyword evidence="2" id="KW-0812">Transmembrane</keyword>
<protein>
    <submittedName>
        <fullName evidence="3">UPF0481 protein</fullName>
    </submittedName>
</protein>
<dbReference type="PANTHER" id="PTHR31170">
    <property type="entry name" value="BNAC04G53230D PROTEIN"/>
    <property type="match status" value="1"/>
</dbReference>
<dbReference type="InterPro" id="IPR004158">
    <property type="entry name" value="DUF247_pln"/>
</dbReference>
<gene>
    <name evidence="3" type="ORF">CR513_42937</name>
</gene>
<reference evidence="3" key="1">
    <citation type="submission" date="2018-05" db="EMBL/GenBank/DDBJ databases">
        <title>Draft genome of Mucuna pruriens seed.</title>
        <authorList>
            <person name="Nnadi N.E."/>
            <person name="Vos R."/>
            <person name="Hasami M.H."/>
            <person name="Devisetty U.K."/>
            <person name="Aguiy J.C."/>
        </authorList>
    </citation>
    <scope>NUCLEOTIDE SEQUENCE [LARGE SCALE GENOMIC DNA]</scope>
    <source>
        <strain evidence="3">JCA_2017</strain>
    </source>
</reference>
<dbReference type="Pfam" id="PF03140">
    <property type="entry name" value="DUF247"/>
    <property type="match status" value="1"/>
</dbReference>